<keyword evidence="3" id="KW-1185">Reference proteome</keyword>
<organism evidence="2 3">
    <name type="scientific">Pelagibius litoralis</name>
    <dbReference type="NCBI Taxonomy" id="374515"/>
    <lineage>
        <taxon>Bacteria</taxon>
        <taxon>Pseudomonadati</taxon>
        <taxon>Pseudomonadota</taxon>
        <taxon>Alphaproteobacteria</taxon>
        <taxon>Rhodospirillales</taxon>
        <taxon>Rhodovibrionaceae</taxon>
        <taxon>Pelagibius</taxon>
    </lineage>
</organism>
<dbReference type="Pfam" id="PF12680">
    <property type="entry name" value="SnoaL_2"/>
    <property type="match status" value="1"/>
</dbReference>
<accession>A0A967F1T4</accession>
<dbReference type="Gene3D" id="3.10.450.50">
    <property type="match status" value="1"/>
</dbReference>
<proteinExistence type="predicted"/>
<protein>
    <submittedName>
        <fullName evidence="2">SgcJ/EcaC family oxidoreductase</fullName>
    </submittedName>
</protein>
<gene>
    <name evidence="2" type="ORF">HBA54_22995</name>
</gene>
<dbReference type="NCBIfam" id="TIGR02246">
    <property type="entry name" value="SgcJ/EcaC family oxidoreductase"/>
    <property type="match status" value="1"/>
</dbReference>
<evidence type="ECO:0000313" key="3">
    <source>
        <dbReference type="Proteomes" id="UP000761264"/>
    </source>
</evidence>
<comment type="caution">
    <text evidence="2">The sequence shown here is derived from an EMBL/GenBank/DDBJ whole genome shotgun (WGS) entry which is preliminary data.</text>
</comment>
<evidence type="ECO:0000313" key="2">
    <source>
        <dbReference type="EMBL" id="NIA71464.1"/>
    </source>
</evidence>
<dbReference type="SUPFAM" id="SSF54427">
    <property type="entry name" value="NTF2-like"/>
    <property type="match status" value="1"/>
</dbReference>
<dbReference type="InterPro" id="IPR037401">
    <property type="entry name" value="SnoaL-like"/>
</dbReference>
<name>A0A967F1T4_9PROT</name>
<dbReference type="AlphaFoldDB" id="A0A967F1T4"/>
<reference evidence="2" key="1">
    <citation type="submission" date="2020-03" db="EMBL/GenBank/DDBJ databases">
        <title>Genome of Pelagibius litoralis DSM 21314T.</title>
        <authorList>
            <person name="Wang G."/>
        </authorList>
    </citation>
    <scope>NUCLEOTIDE SEQUENCE</scope>
    <source>
        <strain evidence="2">DSM 21314</strain>
    </source>
</reference>
<dbReference type="InterPro" id="IPR011944">
    <property type="entry name" value="Steroid_delta5-4_isomerase"/>
</dbReference>
<feature type="domain" description="SnoaL-like" evidence="1">
    <location>
        <begin position="11"/>
        <end position="117"/>
    </location>
</feature>
<dbReference type="RefSeq" id="WP_167229118.1">
    <property type="nucleotide sequence ID" value="NZ_JAAQPH010000022.1"/>
</dbReference>
<dbReference type="EMBL" id="JAAQPH010000022">
    <property type="protein sequence ID" value="NIA71464.1"/>
    <property type="molecule type" value="Genomic_DNA"/>
</dbReference>
<dbReference type="Proteomes" id="UP000761264">
    <property type="component" value="Unassembled WGS sequence"/>
</dbReference>
<dbReference type="InterPro" id="IPR032710">
    <property type="entry name" value="NTF2-like_dom_sf"/>
</dbReference>
<sequence>MPALTPRQVHEQFTEAFKVHDLDALIALYDPDGVMVPGPGEKPVRGHLAIRKALEALQKLKPSNVELKTVFCIERDDLALTRSRWHFTGTSPDGQPVHMAGSGTEVMRRRPDGTWVHLFDNPWGGDVLD</sequence>
<evidence type="ECO:0000259" key="1">
    <source>
        <dbReference type="Pfam" id="PF12680"/>
    </source>
</evidence>